<comment type="caution">
    <text evidence="1">The sequence shown here is derived from an EMBL/GenBank/DDBJ whole genome shotgun (WGS) entry which is preliminary data.</text>
</comment>
<dbReference type="EMBL" id="QUNS01000009">
    <property type="protein sequence ID" value="REH45845.1"/>
    <property type="molecule type" value="Genomic_DNA"/>
</dbReference>
<dbReference type="OrthoDB" id="1252916at2"/>
<sequence>MRLAFYILLCSTQWLFAQIDSDIVPVEISLPQIALLDIEDGSPVILNQINPTEAGNQPGFESNSIQWINFTSAVSTGTTRNITAAIEGGSIPSGIALQLTLSGYSGTGEGNLGTPTGGAITLTTSPQDIITAIGGAYTGNGTGNGYQVIYSILLSDISLLTSTASTSFDVVYTMTSL</sequence>
<evidence type="ECO:0000313" key="1">
    <source>
        <dbReference type="EMBL" id="REH45845.1"/>
    </source>
</evidence>
<protein>
    <submittedName>
        <fullName evidence="1">Uncharacterized protein</fullName>
    </submittedName>
</protein>
<proteinExistence type="predicted"/>
<name>A0A3E0HIG3_9FLAO</name>
<accession>A0A3E0HIG3</accession>
<evidence type="ECO:0000313" key="2">
    <source>
        <dbReference type="Proteomes" id="UP000256884"/>
    </source>
</evidence>
<keyword evidence="2" id="KW-1185">Reference proteome</keyword>
<gene>
    <name evidence="1" type="ORF">C7448_10997</name>
</gene>
<organism evidence="1 2">
    <name type="scientific">Tenacibaculum gallaicum</name>
    <dbReference type="NCBI Taxonomy" id="561505"/>
    <lineage>
        <taxon>Bacteria</taxon>
        <taxon>Pseudomonadati</taxon>
        <taxon>Bacteroidota</taxon>
        <taxon>Flavobacteriia</taxon>
        <taxon>Flavobacteriales</taxon>
        <taxon>Flavobacteriaceae</taxon>
        <taxon>Tenacibaculum</taxon>
    </lineage>
</organism>
<dbReference type="RefSeq" id="WP_115902031.1">
    <property type="nucleotide sequence ID" value="NZ_QUNS01000009.1"/>
</dbReference>
<dbReference type="Proteomes" id="UP000256884">
    <property type="component" value="Unassembled WGS sequence"/>
</dbReference>
<dbReference type="AlphaFoldDB" id="A0A3E0HIG3"/>
<reference evidence="1 2" key="1">
    <citation type="submission" date="2018-08" db="EMBL/GenBank/DDBJ databases">
        <title>Genomic Encyclopedia of Type Strains, Phase IV (KMG-IV): sequencing the most valuable type-strain genomes for metagenomic binning, comparative biology and taxonomic classification.</title>
        <authorList>
            <person name="Goeker M."/>
        </authorList>
    </citation>
    <scope>NUCLEOTIDE SEQUENCE [LARGE SCALE GENOMIC DNA]</scope>
    <source>
        <strain evidence="1 2">DSM 18841</strain>
    </source>
</reference>